<dbReference type="GO" id="GO:0005783">
    <property type="term" value="C:endoplasmic reticulum"/>
    <property type="evidence" value="ECO:0007669"/>
    <property type="project" value="TreeGrafter"/>
</dbReference>
<dbReference type="Pfam" id="PF10302">
    <property type="entry name" value="Dsc3_N"/>
    <property type="match status" value="1"/>
</dbReference>
<evidence type="ECO:0000259" key="2">
    <source>
        <dbReference type="PROSITE" id="PS50053"/>
    </source>
</evidence>
<accession>F8PCE5</accession>
<dbReference type="GO" id="GO:0044695">
    <property type="term" value="C:Dsc E3 ubiquitin ligase complex"/>
    <property type="evidence" value="ECO:0007669"/>
    <property type="project" value="InterPro"/>
</dbReference>
<keyword evidence="1" id="KW-0812">Transmembrane</keyword>
<dbReference type="Gene3D" id="3.10.20.90">
    <property type="entry name" value="Phosphatidylinositol 3-kinase Catalytic Subunit, Chain A, domain 1"/>
    <property type="match status" value="1"/>
</dbReference>
<dbReference type="InterPro" id="IPR045226">
    <property type="entry name" value="Dsc3"/>
</dbReference>
<evidence type="ECO:0000256" key="1">
    <source>
        <dbReference type="SAM" id="Phobius"/>
    </source>
</evidence>
<dbReference type="InterPro" id="IPR019413">
    <property type="entry name" value="Dsc3_ub-like_dom"/>
</dbReference>
<dbReference type="InterPro" id="IPR025390">
    <property type="entry name" value="Dsc3_C"/>
</dbReference>
<feature type="transmembrane region" description="Helical" evidence="1">
    <location>
        <begin position="220"/>
        <end position="239"/>
    </location>
</feature>
<protein>
    <recommendedName>
        <fullName evidence="2">Ubiquitin-like domain-containing protein</fullName>
    </recommendedName>
</protein>
<dbReference type="PROSITE" id="PS50053">
    <property type="entry name" value="UBIQUITIN_2"/>
    <property type="match status" value="1"/>
</dbReference>
<dbReference type="Proteomes" id="UP000008064">
    <property type="component" value="Unassembled WGS sequence"/>
</dbReference>
<evidence type="ECO:0000313" key="3">
    <source>
        <dbReference type="EMBL" id="EGO19343.1"/>
    </source>
</evidence>
<dbReference type="HOGENOM" id="CLU_060587_0_0_1"/>
<dbReference type="CDD" id="cd17039">
    <property type="entry name" value="Ubl_ubiquitin_like"/>
    <property type="match status" value="1"/>
</dbReference>
<gene>
    <name evidence="3" type="ORF">SERLADRAFT_479813</name>
</gene>
<feature type="domain" description="Ubiquitin-like" evidence="2">
    <location>
        <begin position="28"/>
        <end position="85"/>
    </location>
</feature>
<dbReference type="AlphaFoldDB" id="F8PCE5"/>
<dbReference type="InterPro" id="IPR029071">
    <property type="entry name" value="Ubiquitin-like_domsf"/>
</dbReference>
<dbReference type="RefSeq" id="XP_007324064.1">
    <property type="nucleotide sequence ID" value="XM_007324002.1"/>
</dbReference>
<dbReference type="GeneID" id="18821414"/>
<sequence>MLSEKAKGKQRAVELGPAATLPAAEEARDLTIRFTEGIPDLVLKVSAKDTIRDVKKNIADARPQLQDRRLRLIHAGRLLTDGTLLYSWLTTLEERQNRANLGDTNNAGGAAPANSFTTWLHCSVGPIVEPGTETEEKLQTAQLQPLRGFDRLSTAGFSQEDIANFRRQFHSHSSSNFLDVDFQSEEEYDEHARALEEQWIDSMDNAGTASLSDSSSSQSLILKGIILGFFFPIIPFFFLRDEPKPAVFWEDGSEQDATESVVFSRRMQIGIMAGFVVNVLFGMWRYLLDTN</sequence>
<dbReference type="PANTHER" id="PTHR28049">
    <property type="entry name" value="TRANSMEMBRANE PROTEIN YOR223W"/>
    <property type="match status" value="1"/>
</dbReference>
<dbReference type="SUPFAM" id="SSF54236">
    <property type="entry name" value="Ubiquitin-like"/>
    <property type="match status" value="1"/>
</dbReference>
<reference evidence="3" key="1">
    <citation type="submission" date="2011-04" db="EMBL/GenBank/DDBJ databases">
        <title>Evolution of plant cell wall degrading machinery underlies the functional diversity of forest fungi.</title>
        <authorList>
            <consortium name="US DOE Joint Genome Institute (JGI-PGF)"/>
            <person name="Eastwood D.C."/>
            <person name="Floudas D."/>
            <person name="Binder M."/>
            <person name="Majcherczyk A."/>
            <person name="Schneider P."/>
            <person name="Aerts A."/>
            <person name="Asiegbu F.O."/>
            <person name="Baker S.E."/>
            <person name="Barry K."/>
            <person name="Bendiksby M."/>
            <person name="Blumentritt M."/>
            <person name="Coutinho P.M."/>
            <person name="Cullen D."/>
            <person name="Cullen D."/>
            <person name="Gathman A."/>
            <person name="Goodell B."/>
            <person name="Henrissat B."/>
            <person name="Ihrmark K."/>
            <person name="Kauserud H."/>
            <person name="Kohler A."/>
            <person name="LaButti K."/>
            <person name="Lapidus A."/>
            <person name="Lavin J.L."/>
            <person name="Lee Y.-H."/>
            <person name="Lindquist E."/>
            <person name="Lilly W."/>
            <person name="Lucas S."/>
            <person name="Morin E."/>
            <person name="Murat C."/>
            <person name="Oguiza J.A."/>
            <person name="Park J."/>
            <person name="Pisabarro A.G."/>
            <person name="Riley R."/>
            <person name="Rosling A."/>
            <person name="Salamov A."/>
            <person name="Schmidt O."/>
            <person name="Schmutz J."/>
            <person name="Skrede I."/>
            <person name="Stenlid J."/>
            <person name="Wiebenga A."/>
            <person name="Xie X."/>
            <person name="Kues U."/>
            <person name="Hibbett D.S."/>
            <person name="Hoffmeister D."/>
            <person name="Hogberg N."/>
            <person name="Martin F."/>
            <person name="Grigoriev I.V."/>
            <person name="Watkinson S.C."/>
        </authorList>
    </citation>
    <scope>NUCLEOTIDE SEQUENCE</scope>
    <source>
        <strain evidence="3">S7.9</strain>
    </source>
</reference>
<feature type="transmembrane region" description="Helical" evidence="1">
    <location>
        <begin position="269"/>
        <end position="288"/>
    </location>
</feature>
<dbReference type="EMBL" id="GL945444">
    <property type="protein sequence ID" value="EGO19343.1"/>
    <property type="molecule type" value="Genomic_DNA"/>
</dbReference>
<dbReference type="OrthoDB" id="2556122at2759"/>
<organism>
    <name type="scientific">Serpula lacrymans var. lacrymans (strain S7.9)</name>
    <name type="common">Dry rot fungus</name>
    <dbReference type="NCBI Taxonomy" id="578457"/>
    <lineage>
        <taxon>Eukaryota</taxon>
        <taxon>Fungi</taxon>
        <taxon>Dikarya</taxon>
        <taxon>Basidiomycota</taxon>
        <taxon>Agaricomycotina</taxon>
        <taxon>Agaricomycetes</taxon>
        <taxon>Agaricomycetidae</taxon>
        <taxon>Boletales</taxon>
        <taxon>Coniophorineae</taxon>
        <taxon>Serpulaceae</taxon>
        <taxon>Serpula</taxon>
    </lineage>
</organism>
<dbReference type="KEGG" id="sla:SERLADRAFT_479813"/>
<keyword evidence="1" id="KW-1133">Transmembrane helix</keyword>
<name>F8PCE5_SERL9</name>
<proteinExistence type="predicted"/>
<keyword evidence="1" id="KW-0472">Membrane</keyword>
<dbReference type="Pfam" id="PF13373">
    <property type="entry name" value="Dsc3_C"/>
    <property type="match status" value="1"/>
</dbReference>
<dbReference type="PANTHER" id="PTHR28049:SF1">
    <property type="entry name" value="DSC E3 UBIQUITIN LIGASE COMPLEX SUBUNIT 3"/>
    <property type="match status" value="1"/>
</dbReference>
<dbReference type="InterPro" id="IPR000626">
    <property type="entry name" value="Ubiquitin-like_dom"/>
</dbReference>